<dbReference type="Proteomes" id="UP001247620">
    <property type="component" value="Unassembled WGS sequence"/>
</dbReference>
<feature type="transmembrane region" description="Helical" evidence="1">
    <location>
        <begin position="135"/>
        <end position="154"/>
    </location>
</feature>
<evidence type="ECO:0008006" key="4">
    <source>
        <dbReference type="Google" id="ProtNLM"/>
    </source>
</evidence>
<keyword evidence="1" id="KW-1133">Transmembrane helix</keyword>
<feature type="transmembrane region" description="Helical" evidence="1">
    <location>
        <begin position="6"/>
        <end position="30"/>
    </location>
</feature>
<sequence>MSTLLMHILNGVAIVATAVVFGTDVFFAVVGKKAAAKSKDGSIADLMGHFHEVADARMPFFGATAILASLLQLIIAGLHNTQGQLAGLALLALLVHLIVYLTVAKPVNNIMVDAIKFGRLVNNIRELQLRWDKVIGLRALLLLLAITSLVVINYC</sequence>
<feature type="transmembrane region" description="Helical" evidence="1">
    <location>
        <begin position="60"/>
        <end position="79"/>
    </location>
</feature>
<proteinExistence type="predicted"/>
<feature type="transmembrane region" description="Helical" evidence="1">
    <location>
        <begin position="85"/>
        <end position="103"/>
    </location>
</feature>
<keyword evidence="3" id="KW-1185">Reference proteome</keyword>
<dbReference type="RefSeq" id="WP_310103450.1">
    <property type="nucleotide sequence ID" value="NZ_JAVDUU010000006.1"/>
</dbReference>
<evidence type="ECO:0000313" key="2">
    <source>
        <dbReference type="EMBL" id="MDR6945415.1"/>
    </source>
</evidence>
<organism evidence="2 3">
    <name type="scientific">Mucilaginibacter pocheonensis</name>
    <dbReference type="NCBI Taxonomy" id="398050"/>
    <lineage>
        <taxon>Bacteria</taxon>
        <taxon>Pseudomonadati</taxon>
        <taxon>Bacteroidota</taxon>
        <taxon>Sphingobacteriia</taxon>
        <taxon>Sphingobacteriales</taxon>
        <taxon>Sphingobacteriaceae</taxon>
        <taxon>Mucilaginibacter</taxon>
    </lineage>
</organism>
<comment type="caution">
    <text evidence="2">The sequence shown here is derived from an EMBL/GenBank/DDBJ whole genome shotgun (WGS) entry which is preliminary data.</text>
</comment>
<accession>A0ABU1TJ29</accession>
<evidence type="ECO:0000313" key="3">
    <source>
        <dbReference type="Proteomes" id="UP001247620"/>
    </source>
</evidence>
<reference evidence="2 3" key="1">
    <citation type="submission" date="2023-07" db="EMBL/GenBank/DDBJ databases">
        <title>Sorghum-associated microbial communities from plants grown in Nebraska, USA.</title>
        <authorList>
            <person name="Schachtman D."/>
        </authorList>
    </citation>
    <scope>NUCLEOTIDE SEQUENCE [LARGE SCALE GENOMIC DNA]</scope>
    <source>
        <strain evidence="2 3">3262</strain>
    </source>
</reference>
<protein>
    <recommendedName>
        <fullName evidence="4">DUF1772 domain-containing protein</fullName>
    </recommendedName>
</protein>
<gene>
    <name evidence="2" type="ORF">J2W55_005287</name>
</gene>
<name>A0ABU1TJ29_9SPHI</name>
<keyword evidence="1" id="KW-0472">Membrane</keyword>
<dbReference type="EMBL" id="JAVDUU010000006">
    <property type="protein sequence ID" value="MDR6945415.1"/>
    <property type="molecule type" value="Genomic_DNA"/>
</dbReference>
<evidence type="ECO:0000256" key="1">
    <source>
        <dbReference type="SAM" id="Phobius"/>
    </source>
</evidence>
<keyword evidence="1" id="KW-0812">Transmembrane</keyword>